<keyword evidence="5" id="KW-0234">DNA repair</keyword>
<dbReference type="PIRSF" id="PIRSF018267">
    <property type="entry name" value="VSR_endonuc"/>
    <property type="match status" value="1"/>
</dbReference>
<reference evidence="7" key="1">
    <citation type="journal article" date="2015" name="Nature">
        <title>Complex archaea that bridge the gap between prokaryotes and eukaryotes.</title>
        <authorList>
            <person name="Spang A."/>
            <person name="Saw J.H."/>
            <person name="Jorgensen S.L."/>
            <person name="Zaremba-Niedzwiedzka K."/>
            <person name="Martijn J."/>
            <person name="Lind A.E."/>
            <person name="van Eijk R."/>
            <person name="Schleper C."/>
            <person name="Guy L."/>
            <person name="Ettema T.J."/>
        </authorList>
    </citation>
    <scope>NUCLEOTIDE SEQUENCE</scope>
</reference>
<accession>A0A0F9R077</accession>
<organism evidence="7">
    <name type="scientific">marine sediment metagenome</name>
    <dbReference type="NCBI Taxonomy" id="412755"/>
    <lineage>
        <taxon>unclassified sequences</taxon>
        <taxon>metagenomes</taxon>
        <taxon>ecological metagenomes</taxon>
    </lineage>
</organism>
<evidence type="ECO:0008006" key="8">
    <source>
        <dbReference type="Google" id="ProtNLM"/>
    </source>
</evidence>
<evidence type="ECO:0000256" key="3">
    <source>
        <dbReference type="ARBA" id="ARBA00022763"/>
    </source>
</evidence>
<evidence type="ECO:0000256" key="5">
    <source>
        <dbReference type="ARBA" id="ARBA00023204"/>
    </source>
</evidence>
<name>A0A0F9R077_9ZZZZ</name>
<dbReference type="EMBL" id="LAZR01001140">
    <property type="protein sequence ID" value="KKN50005.1"/>
    <property type="molecule type" value="Genomic_DNA"/>
</dbReference>
<dbReference type="AlphaFoldDB" id="A0A0F9R077"/>
<evidence type="ECO:0000256" key="2">
    <source>
        <dbReference type="ARBA" id="ARBA00022759"/>
    </source>
</evidence>
<dbReference type="GO" id="GO:0006298">
    <property type="term" value="P:mismatch repair"/>
    <property type="evidence" value="ECO:0007669"/>
    <property type="project" value="InterPro"/>
</dbReference>
<gene>
    <name evidence="7" type="ORF">LCGC14_0637190</name>
</gene>
<dbReference type="CDD" id="cd00221">
    <property type="entry name" value="Vsr"/>
    <property type="match status" value="1"/>
</dbReference>
<dbReference type="GO" id="GO:0004519">
    <property type="term" value="F:endonuclease activity"/>
    <property type="evidence" value="ECO:0007669"/>
    <property type="project" value="UniProtKB-KW"/>
</dbReference>
<evidence type="ECO:0000256" key="6">
    <source>
        <dbReference type="SAM" id="MobiDB-lite"/>
    </source>
</evidence>
<evidence type="ECO:0000313" key="7">
    <source>
        <dbReference type="EMBL" id="KKN50005.1"/>
    </source>
</evidence>
<comment type="caution">
    <text evidence="7">The sequence shown here is derived from an EMBL/GenBank/DDBJ whole genome shotgun (WGS) entry which is preliminary data.</text>
</comment>
<sequence length="140" mass="16455">MDRLTPEARSANMRAVRSKNTSPEMRVRRTAHRIGLRFRLHRRDLPGSPDLVFPKYSTVAFVHGCFWHRHPNCQKASLPKTRRQFWKAKFDRNEARDATNENLLRDMGWNVIVIWECMTRSDAEIERCLTNGLGLEMVSM</sequence>
<dbReference type="InterPro" id="IPR004603">
    <property type="entry name" value="DNA_mismatch_endonuc_vsr"/>
</dbReference>
<keyword evidence="2" id="KW-0255">Endonuclease</keyword>
<keyword evidence="1" id="KW-0540">Nuclease</keyword>
<dbReference type="Gene3D" id="3.40.960.10">
    <property type="entry name" value="VSR Endonuclease"/>
    <property type="match status" value="1"/>
</dbReference>
<keyword evidence="4" id="KW-0378">Hydrolase</keyword>
<proteinExistence type="predicted"/>
<feature type="region of interest" description="Disordered" evidence="6">
    <location>
        <begin position="1"/>
        <end position="26"/>
    </location>
</feature>
<dbReference type="GO" id="GO:0016787">
    <property type="term" value="F:hydrolase activity"/>
    <property type="evidence" value="ECO:0007669"/>
    <property type="project" value="UniProtKB-KW"/>
</dbReference>
<dbReference type="NCBIfam" id="TIGR00632">
    <property type="entry name" value="vsr"/>
    <property type="match status" value="1"/>
</dbReference>
<evidence type="ECO:0000256" key="4">
    <source>
        <dbReference type="ARBA" id="ARBA00022801"/>
    </source>
</evidence>
<dbReference type="InterPro" id="IPR011335">
    <property type="entry name" value="Restrct_endonuc-II-like"/>
</dbReference>
<dbReference type="SUPFAM" id="SSF52980">
    <property type="entry name" value="Restriction endonuclease-like"/>
    <property type="match status" value="1"/>
</dbReference>
<dbReference type="Pfam" id="PF03852">
    <property type="entry name" value="Vsr"/>
    <property type="match status" value="1"/>
</dbReference>
<evidence type="ECO:0000256" key="1">
    <source>
        <dbReference type="ARBA" id="ARBA00022722"/>
    </source>
</evidence>
<keyword evidence="3" id="KW-0227">DNA damage</keyword>
<protein>
    <recommendedName>
        <fullName evidence="8">Very short patch repair endonuclease</fullName>
    </recommendedName>
</protein>